<comment type="caution">
    <text evidence="2">The sequence shown here is derived from an EMBL/GenBank/DDBJ whole genome shotgun (WGS) entry which is preliminary data.</text>
</comment>
<evidence type="ECO:0000313" key="3">
    <source>
        <dbReference type="Proteomes" id="UP000297472"/>
    </source>
</evidence>
<gene>
    <name evidence="2" type="ORF">E3T49_04985</name>
</gene>
<evidence type="ECO:0000313" key="2">
    <source>
        <dbReference type="EMBL" id="TFD32311.1"/>
    </source>
</evidence>
<dbReference type="OrthoDB" id="5007962at2"/>
<accession>A0A4Y8JYW7</accession>
<feature type="transmembrane region" description="Helical" evidence="1">
    <location>
        <begin position="85"/>
        <end position="104"/>
    </location>
</feature>
<proteinExistence type="predicted"/>
<dbReference type="AlphaFoldDB" id="A0A4Y8JYW7"/>
<feature type="transmembrane region" description="Helical" evidence="1">
    <location>
        <begin position="116"/>
        <end position="137"/>
    </location>
</feature>
<evidence type="ECO:0000256" key="1">
    <source>
        <dbReference type="SAM" id="Phobius"/>
    </source>
</evidence>
<dbReference type="RefSeq" id="WP_134423853.1">
    <property type="nucleotide sequence ID" value="NZ_SOHA01000009.1"/>
</dbReference>
<keyword evidence="1" id="KW-0472">Membrane</keyword>
<name>A0A4Y8JYW7_9MICO</name>
<protein>
    <submittedName>
        <fullName evidence="2">Uncharacterized protein</fullName>
    </submittedName>
</protein>
<keyword evidence="1" id="KW-0812">Transmembrane</keyword>
<feature type="transmembrane region" description="Helical" evidence="1">
    <location>
        <begin position="52"/>
        <end position="78"/>
    </location>
</feature>
<sequence length="144" mass="15099">MKRPAATTLGALLMGSRVLAGLGTILVALLNWTAFSDALVIETPGGRTPDAGLVLGILLGLYGVVLLLGAGLAVFVFLGRNWARITAMTVSTFSIVTGFIDYAFNGAAITFRTSLFSLTLDILILLALSSTAARHFARRRKSAG</sequence>
<keyword evidence="3" id="KW-1185">Reference proteome</keyword>
<keyword evidence="1" id="KW-1133">Transmembrane helix</keyword>
<dbReference type="Proteomes" id="UP000297472">
    <property type="component" value="Unassembled WGS sequence"/>
</dbReference>
<organism evidence="2 3">
    <name type="scientific">Cryobacterium cryoconiti</name>
    <dbReference type="NCBI Taxonomy" id="1259239"/>
    <lineage>
        <taxon>Bacteria</taxon>
        <taxon>Bacillati</taxon>
        <taxon>Actinomycetota</taxon>
        <taxon>Actinomycetes</taxon>
        <taxon>Micrococcales</taxon>
        <taxon>Microbacteriaceae</taxon>
        <taxon>Cryobacterium</taxon>
    </lineage>
</organism>
<reference evidence="2 3" key="1">
    <citation type="submission" date="2019-03" db="EMBL/GenBank/DDBJ databases">
        <title>Genomics of glacier-inhabiting Cryobacterium strains.</title>
        <authorList>
            <person name="Liu Q."/>
            <person name="Xin Y.-H."/>
        </authorList>
    </citation>
    <scope>NUCLEOTIDE SEQUENCE [LARGE SCALE GENOMIC DNA]</scope>
    <source>
        <strain evidence="2 3">TMT1-51</strain>
    </source>
</reference>
<dbReference type="EMBL" id="SOHA01000009">
    <property type="protein sequence ID" value="TFD32311.1"/>
    <property type="molecule type" value="Genomic_DNA"/>
</dbReference>